<dbReference type="OrthoDB" id="5870726at2759"/>
<dbReference type="AlphaFoldDB" id="A0A8S1HCB2"/>
<evidence type="ECO:0000313" key="4">
    <source>
        <dbReference type="Proteomes" id="UP000835052"/>
    </source>
</evidence>
<keyword evidence="2" id="KW-0732">Signal</keyword>
<feature type="region of interest" description="Disordered" evidence="1">
    <location>
        <begin position="154"/>
        <end position="173"/>
    </location>
</feature>
<dbReference type="Proteomes" id="UP000835052">
    <property type="component" value="Unassembled WGS sequence"/>
</dbReference>
<proteinExistence type="predicted"/>
<evidence type="ECO:0000256" key="2">
    <source>
        <dbReference type="SAM" id="SignalP"/>
    </source>
</evidence>
<feature type="region of interest" description="Disordered" evidence="1">
    <location>
        <begin position="127"/>
        <end position="146"/>
    </location>
</feature>
<feature type="compositionally biased region" description="Basic residues" evidence="1">
    <location>
        <begin position="155"/>
        <end position="166"/>
    </location>
</feature>
<gene>
    <name evidence="3" type="ORF">CAUJ_LOCUS8734</name>
</gene>
<feature type="signal peptide" evidence="2">
    <location>
        <begin position="1"/>
        <end position="16"/>
    </location>
</feature>
<evidence type="ECO:0000313" key="3">
    <source>
        <dbReference type="EMBL" id="CAD6192815.1"/>
    </source>
</evidence>
<name>A0A8S1HCB2_9PELO</name>
<evidence type="ECO:0000256" key="1">
    <source>
        <dbReference type="SAM" id="MobiDB-lite"/>
    </source>
</evidence>
<reference evidence="3" key="1">
    <citation type="submission" date="2020-10" db="EMBL/GenBank/DDBJ databases">
        <authorList>
            <person name="Kikuchi T."/>
        </authorList>
    </citation>
    <scope>NUCLEOTIDE SEQUENCE</scope>
    <source>
        <strain evidence="3">NKZ352</strain>
    </source>
</reference>
<dbReference type="EMBL" id="CAJGYM010000030">
    <property type="protein sequence ID" value="CAD6192815.1"/>
    <property type="molecule type" value="Genomic_DNA"/>
</dbReference>
<protein>
    <submittedName>
        <fullName evidence="3">Uncharacterized protein</fullName>
    </submittedName>
</protein>
<feature type="region of interest" description="Disordered" evidence="1">
    <location>
        <begin position="71"/>
        <end position="112"/>
    </location>
</feature>
<organism evidence="3 4">
    <name type="scientific">Caenorhabditis auriculariae</name>
    <dbReference type="NCBI Taxonomy" id="2777116"/>
    <lineage>
        <taxon>Eukaryota</taxon>
        <taxon>Metazoa</taxon>
        <taxon>Ecdysozoa</taxon>
        <taxon>Nematoda</taxon>
        <taxon>Chromadorea</taxon>
        <taxon>Rhabditida</taxon>
        <taxon>Rhabditina</taxon>
        <taxon>Rhabditomorpha</taxon>
        <taxon>Rhabditoidea</taxon>
        <taxon>Rhabditidae</taxon>
        <taxon>Peloderinae</taxon>
        <taxon>Caenorhabditis</taxon>
    </lineage>
</organism>
<keyword evidence="4" id="KW-1185">Reference proteome</keyword>
<feature type="compositionally biased region" description="Basic and acidic residues" evidence="1">
    <location>
        <begin position="75"/>
        <end position="88"/>
    </location>
</feature>
<comment type="caution">
    <text evidence="3">The sequence shown here is derived from an EMBL/GenBank/DDBJ whole genome shotgun (WGS) entry which is preliminary data.</text>
</comment>
<feature type="chain" id="PRO_5035773065" evidence="2">
    <location>
        <begin position="17"/>
        <end position="173"/>
    </location>
</feature>
<accession>A0A8S1HCB2</accession>
<feature type="compositionally biased region" description="Polar residues" evidence="1">
    <location>
        <begin position="91"/>
        <end position="109"/>
    </location>
</feature>
<sequence length="173" mass="19876">MKAWVLAFVAWTTTQAQPLLFPHGYFDSAKMRPRDLIYLNMMAQSNLEYGGVTLEELDKLDAIRKIIPRPQTLGRTREEDDKELDRKPIASPTSNSSLAIDSGTASLKTENLKGPKIPFRTVRLKQPKRETLMENPFEDIATRAPPRDYLEFQRLRSKHHIKKKKKTSSEAHS</sequence>